<sequence length="1063" mass="118709">MVEIRALAMETVRETAERESLDSDEDGDRRGRGGGTTTRITRPRVRIMGRWCRFSPLMRSWWARVLFLLCAATMVIVVGVVVYRNALSNKRKELELKCENRKEVFQSEVDNNLGASFVILGLVTSVPNVVQTTWMAFTDQTLFLRPHVKSLVYCLRVLRDQRAAVEKQYNGSFIMTTPNNVSYPVTPADEYAPVVLLSKDVTTYLLDLYNYTILQSSIIQARDTGNFSLSAPYKQDNIWRMGSFLPHYGDIDPTTLTTVDARRANCVGYVVTVLNVEEVFGAVVSRFKDSDLDISAIAHVESSLGLNLYYNCSADANPCAAKFYGNSTKPRMSLEVSVPFLYGTQDLELRCWYNYNVRLKVLRDMIAWPLLMLAVVVFCTVAVYLVLKRMSTAEKDVDEREKINVKLREAKIKAEAADTAKSSFLATVSHEIRTPMNGVIGMTNLLMGTDLTPQQLEYVKIAQASGNALVALISDVLDLSKIEAGRMEIETVPFDMREEVDNILSLFEEKLHQKKLEISALVHDCVPQWLYGDPGRLRQVLINLVGNAIKFTKQGSIFLCVRLVDPHFYETIPPPSSQRFLELMDPTQKLLGSEPELIDSQPDVSLKGAVAVRSQLFRMRYPQMAPPRLSMKPGPLSTSACVAQWRDWKPVGGLGLDEVTLVVSIEDTGIGIPKFMQQRLFEPFVQADSSTSREYGGTGIGLSICQKLVRLTRGDIVVDSEEGEGSVFKFSLVLPTTGQRGDLQKLSFAMTRTPSGFGDERIRGIRVLLVDANPVRQEVAATYLRRVGALIEYAEGVDMALGLLTRSSGPALQAVIIDLQGIDHNSSIQLVQRLKQSTAKSIPVLGLSIPPDSALQTQLQESGYSHIVHKPLRCTTLISGLLQVLGMQVTNPSRKPNTNAEMLAGKRLLVVDDNMVNRRVASSMLQRYGATVVTVTGGKQAINAVKKQDSDKPFDMILMDIQMPEMDGYEATQLIRRWEVDKCEQCRALEKIEYEYMELKECAHHRIPIVAVTADVMKGTHEMCFSAGMDDYIPKPLDQKQLQLLLQRFLDHRLVNAPGSSAK</sequence>
<name>A0A8T0GBM2_CERPU</name>
<dbReference type="CDD" id="cd17546">
    <property type="entry name" value="REC_hyHK_CKI1_RcsC-like"/>
    <property type="match status" value="1"/>
</dbReference>
<dbReference type="InterPro" id="IPR003661">
    <property type="entry name" value="HisK_dim/P_dom"/>
</dbReference>
<dbReference type="InterPro" id="IPR005467">
    <property type="entry name" value="His_kinase_dom"/>
</dbReference>
<dbReference type="PANTHER" id="PTHR45339">
    <property type="entry name" value="HYBRID SIGNAL TRANSDUCTION HISTIDINE KINASE J"/>
    <property type="match status" value="1"/>
</dbReference>
<evidence type="ECO:0000256" key="12">
    <source>
        <dbReference type="ARBA" id="ARBA00023136"/>
    </source>
</evidence>
<feature type="region of interest" description="Disordered" evidence="14">
    <location>
        <begin position="11"/>
        <end position="39"/>
    </location>
</feature>
<dbReference type="GO" id="GO:0016020">
    <property type="term" value="C:membrane"/>
    <property type="evidence" value="ECO:0007669"/>
    <property type="project" value="UniProtKB-SubCell"/>
</dbReference>
<dbReference type="Pfam" id="PF02518">
    <property type="entry name" value="HATPase_c"/>
    <property type="match status" value="1"/>
</dbReference>
<dbReference type="InterPro" id="IPR001789">
    <property type="entry name" value="Sig_transdc_resp-reg_receiver"/>
</dbReference>
<evidence type="ECO:0000256" key="1">
    <source>
        <dbReference type="ARBA" id="ARBA00000085"/>
    </source>
</evidence>
<keyword evidence="7" id="KW-0547">Nucleotide-binding</keyword>
<dbReference type="SMART" id="SM01079">
    <property type="entry name" value="CHASE"/>
    <property type="match status" value="1"/>
</dbReference>
<dbReference type="SUPFAM" id="SSF55874">
    <property type="entry name" value="ATPase domain of HSP90 chaperone/DNA topoisomerase II/histidine kinase"/>
    <property type="match status" value="2"/>
</dbReference>
<dbReference type="InterPro" id="IPR003594">
    <property type="entry name" value="HATPase_dom"/>
</dbReference>
<evidence type="ECO:0000256" key="2">
    <source>
        <dbReference type="ARBA" id="ARBA00004370"/>
    </source>
</evidence>
<evidence type="ECO:0000256" key="8">
    <source>
        <dbReference type="ARBA" id="ARBA00022777"/>
    </source>
</evidence>
<feature type="compositionally biased region" description="Basic and acidic residues" evidence="14">
    <location>
        <begin position="11"/>
        <end position="31"/>
    </location>
</feature>
<evidence type="ECO:0000256" key="11">
    <source>
        <dbReference type="ARBA" id="ARBA00023012"/>
    </source>
</evidence>
<keyword evidence="11" id="KW-0902">Two-component regulatory system</keyword>
<feature type="domain" description="Response regulatory" evidence="17">
    <location>
        <begin position="766"/>
        <end position="885"/>
    </location>
</feature>
<evidence type="ECO:0000313" key="18">
    <source>
        <dbReference type="EMBL" id="KAG0556776.1"/>
    </source>
</evidence>
<dbReference type="Proteomes" id="UP000822688">
    <property type="component" value="Chromosome 11"/>
</dbReference>
<evidence type="ECO:0000313" key="19">
    <source>
        <dbReference type="Proteomes" id="UP000822688"/>
    </source>
</evidence>
<dbReference type="Gene3D" id="3.30.450.350">
    <property type="entry name" value="CHASE domain"/>
    <property type="match status" value="1"/>
</dbReference>
<gene>
    <name evidence="18" type="ORF">KC19_11G078300</name>
</gene>
<evidence type="ECO:0000259" key="16">
    <source>
        <dbReference type="PROSITE" id="PS50109"/>
    </source>
</evidence>
<evidence type="ECO:0000256" key="3">
    <source>
        <dbReference type="ARBA" id="ARBA00012438"/>
    </source>
</evidence>
<dbReference type="EMBL" id="CM026432">
    <property type="protein sequence ID" value="KAG0556776.1"/>
    <property type="molecule type" value="Genomic_DNA"/>
</dbReference>
<dbReference type="SMART" id="SM00448">
    <property type="entry name" value="REC"/>
    <property type="match status" value="2"/>
</dbReference>
<keyword evidence="9" id="KW-0067">ATP-binding</keyword>
<dbReference type="SMART" id="SM00388">
    <property type="entry name" value="HisKA"/>
    <property type="match status" value="1"/>
</dbReference>
<keyword evidence="19" id="KW-1185">Reference proteome</keyword>
<dbReference type="CDD" id="cd00082">
    <property type="entry name" value="HisKA"/>
    <property type="match status" value="1"/>
</dbReference>
<dbReference type="Pfam" id="PF24896">
    <property type="entry name" value="Receiver_CRE1"/>
    <property type="match status" value="1"/>
</dbReference>
<dbReference type="SUPFAM" id="SSF52172">
    <property type="entry name" value="CheY-like"/>
    <property type="match status" value="2"/>
</dbReference>
<dbReference type="PRINTS" id="PR00344">
    <property type="entry name" value="BCTRLSENSOR"/>
</dbReference>
<dbReference type="FunFam" id="1.10.287.130:FF:000002">
    <property type="entry name" value="Two-component osmosensing histidine kinase"/>
    <property type="match status" value="1"/>
</dbReference>
<dbReference type="InterPro" id="IPR004358">
    <property type="entry name" value="Sig_transdc_His_kin-like_C"/>
</dbReference>
<dbReference type="SUPFAM" id="SSF47384">
    <property type="entry name" value="Homodimeric domain of signal transducing histidine kinase"/>
    <property type="match status" value="1"/>
</dbReference>
<keyword evidence="6 15" id="KW-0812">Transmembrane</keyword>
<proteinExistence type="predicted"/>
<dbReference type="Pfam" id="PF03924">
    <property type="entry name" value="CHASE"/>
    <property type="match status" value="1"/>
</dbReference>
<dbReference type="PROSITE" id="PS50110">
    <property type="entry name" value="RESPONSE_REGULATORY"/>
    <property type="match status" value="2"/>
</dbReference>
<dbReference type="InterPro" id="IPR011006">
    <property type="entry name" value="CheY-like_superfamily"/>
</dbReference>
<protein>
    <recommendedName>
        <fullName evidence="3">histidine kinase</fullName>
        <ecNumber evidence="3">2.7.13.3</ecNumber>
    </recommendedName>
</protein>
<evidence type="ECO:0000256" key="4">
    <source>
        <dbReference type="ARBA" id="ARBA00022553"/>
    </source>
</evidence>
<evidence type="ECO:0000256" key="9">
    <source>
        <dbReference type="ARBA" id="ARBA00022840"/>
    </source>
</evidence>
<feature type="transmembrane region" description="Helical" evidence="15">
    <location>
        <begin position="366"/>
        <end position="387"/>
    </location>
</feature>
<evidence type="ECO:0000256" key="7">
    <source>
        <dbReference type="ARBA" id="ARBA00022741"/>
    </source>
</evidence>
<dbReference type="Pfam" id="PF00072">
    <property type="entry name" value="Response_reg"/>
    <property type="match status" value="1"/>
</dbReference>
<feature type="domain" description="Response regulatory" evidence="17">
    <location>
        <begin position="907"/>
        <end position="1050"/>
    </location>
</feature>
<dbReference type="CDD" id="cd16922">
    <property type="entry name" value="HATPase_EvgS-ArcB-TorS-like"/>
    <property type="match status" value="1"/>
</dbReference>
<dbReference type="SMART" id="SM00387">
    <property type="entry name" value="HATPase_c"/>
    <property type="match status" value="1"/>
</dbReference>
<dbReference type="AlphaFoldDB" id="A0A8T0GBM2"/>
<evidence type="ECO:0000256" key="13">
    <source>
        <dbReference type="PROSITE-ProRule" id="PRU00169"/>
    </source>
</evidence>
<keyword evidence="12 15" id="KW-0472">Membrane</keyword>
<dbReference type="Gene3D" id="3.40.50.2300">
    <property type="match status" value="2"/>
</dbReference>
<feature type="transmembrane region" description="Helical" evidence="15">
    <location>
        <begin position="61"/>
        <end position="83"/>
    </location>
</feature>
<dbReference type="InterPro" id="IPR036097">
    <property type="entry name" value="HisK_dim/P_sf"/>
</dbReference>
<dbReference type="InterPro" id="IPR006189">
    <property type="entry name" value="CHASE_dom"/>
</dbReference>
<dbReference type="OrthoDB" id="10266508at2759"/>
<keyword evidence="10 15" id="KW-1133">Transmembrane helix</keyword>
<evidence type="ECO:0000256" key="15">
    <source>
        <dbReference type="SAM" id="Phobius"/>
    </source>
</evidence>
<dbReference type="Pfam" id="PF00512">
    <property type="entry name" value="HisKA"/>
    <property type="match status" value="1"/>
</dbReference>
<comment type="catalytic activity">
    <reaction evidence="1">
        <text>ATP + protein L-histidine = ADP + protein N-phospho-L-histidine.</text>
        <dbReference type="EC" id="2.7.13.3"/>
    </reaction>
</comment>
<feature type="domain" description="Histidine kinase" evidence="16">
    <location>
        <begin position="427"/>
        <end position="736"/>
    </location>
</feature>
<evidence type="ECO:0000259" key="17">
    <source>
        <dbReference type="PROSITE" id="PS50110"/>
    </source>
</evidence>
<keyword evidence="5" id="KW-0808">Transferase</keyword>
<dbReference type="Gene3D" id="1.10.287.130">
    <property type="match status" value="1"/>
</dbReference>
<keyword evidence="8" id="KW-0418">Kinase</keyword>
<dbReference type="GO" id="GO:0005524">
    <property type="term" value="F:ATP binding"/>
    <property type="evidence" value="ECO:0007669"/>
    <property type="project" value="UniProtKB-KW"/>
</dbReference>
<evidence type="ECO:0000256" key="10">
    <source>
        <dbReference type="ARBA" id="ARBA00022989"/>
    </source>
</evidence>
<accession>A0A8T0GBM2</accession>
<dbReference type="InterPro" id="IPR042240">
    <property type="entry name" value="CHASE_sf"/>
</dbReference>
<dbReference type="Gene3D" id="3.30.565.10">
    <property type="entry name" value="Histidine kinase-like ATPase, C-terminal domain"/>
    <property type="match status" value="1"/>
</dbReference>
<comment type="subcellular location">
    <subcellularLocation>
        <location evidence="2">Membrane</location>
    </subcellularLocation>
</comment>
<organism evidence="18 19">
    <name type="scientific">Ceratodon purpureus</name>
    <name type="common">Fire moss</name>
    <name type="synonym">Dicranum purpureum</name>
    <dbReference type="NCBI Taxonomy" id="3225"/>
    <lineage>
        <taxon>Eukaryota</taxon>
        <taxon>Viridiplantae</taxon>
        <taxon>Streptophyta</taxon>
        <taxon>Embryophyta</taxon>
        <taxon>Bryophyta</taxon>
        <taxon>Bryophytina</taxon>
        <taxon>Bryopsida</taxon>
        <taxon>Dicranidae</taxon>
        <taxon>Pseudoditrichales</taxon>
        <taxon>Ditrichaceae</taxon>
        <taxon>Ceratodon</taxon>
    </lineage>
</organism>
<evidence type="ECO:0000256" key="6">
    <source>
        <dbReference type="ARBA" id="ARBA00022692"/>
    </source>
</evidence>
<dbReference type="PROSITE" id="PS50109">
    <property type="entry name" value="HIS_KIN"/>
    <property type="match status" value="1"/>
</dbReference>
<dbReference type="InterPro" id="IPR056839">
    <property type="entry name" value="Receiver_AHK4/CRE1_1st"/>
</dbReference>
<dbReference type="PANTHER" id="PTHR45339:SF6">
    <property type="entry name" value="SENSORY HISTIDINE PROTEIN KINASE"/>
    <property type="match status" value="1"/>
</dbReference>
<keyword evidence="4 13" id="KW-0597">Phosphoprotein</keyword>
<reference evidence="18 19" key="1">
    <citation type="submission" date="2020-06" db="EMBL/GenBank/DDBJ databases">
        <title>WGS assembly of Ceratodon purpureus strain R40.</title>
        <authorList>
            <person name="Carey S.B."/>
            <person name="Jenkins J."/>
            <person name="Shu S."/>
            <person name="Lovell J.T."/>
            <person name="Sreedasyam A."/>
            <person name="Maumus F."/>
            <person name="Tiley G.P."/>
            <person name="Fernandez-Pozo N."/>
            <person name="Barry K."/>
            <person name="Chen C."/>
            <person name="Wang M."/>
            <person name="Lipzen A."/>
            <person name="Daum C."/>
            <person name="Saski C.A."/>
            <person name="Payton A.C."/>
            <person name="Mcbreen J.C."/>
            <person name="Conrad R.E."/>
            <person name="Kollar L.M."/>
            <person name="Olsson S."/>
            <person name="Huttunen S."/>
            <person name="Landis J.B."/>
            <person name="Wickett N.J."/>
            <person name="Johnson M.G."/>
            <person name="Rensing S.A."/>
            <person name="Grimwood J."/>
            <person name="Schmutz J."/>
            <person name="Mcdaniel S.F."/>
        </authorList>
    </citation>
    <scope>NUCLEOTIDE SEQUENCE [LARGE SCALE GENOMIC DNA]</scope>
    <source>
        <strain evidence="18 19">R40</strain>
    </source>
</reference>
<feature type="modified residue" description="4-aspartylphosphate" evidence="13">
    <location>
        <position position="960"/>
    </location>
</feature>
<evidence type="ECO:0000256" key="5">
    <source>
        <dbReference type="ARBA" id="ARBA00022679"/>
    </source>
</evidence>
<dbReference type="InterPro" id="IPR036890">
    <property type="entry name" value="HATPase_C_sf"/>
</dbReference>
<dbReference type="GO" id="GO:0000155">
    <property type="term" value="F:phosphorelay sensor kinase activity"/>
    <property type="evidence" value="ECO:0007669"/>
    <property type="project" value="InterPro"/>
</dbReference>
<comment type="caution">
    <text evidence="18">The sequence shown here is derived from an EMBL/GenBank/DDBJ whole genome shotgun (WGS) entry which is preliminary data.</text>
</comment>
<feature type="modified residue" description="4-aspartylphosphate" evidence="13">
    <location>
        <position position="818"/>
    </location>
</feature>
<evidence type="ECO:0000256" key="14">
    <source>
        <dbReference type="SAM" id="MobiDB-lite"/>
    </source>
</evidence>
<dbReference type="EC" id="2.7.13.3" evidence="3"/>